<comment type="caution">
    <text evidence="2">The sequence shown here is derived from an EMBL/GenBank/DDBJ whole genome shotgun (WGS) entry which is preliminary data.</text>
</comment>
<dbReference type="Gene3D" id="1.10.10.10">
    <property type="entry name" value="Winged helix-like DNA-binding domain superfamily/Winged helix DNA-binding domain"/>
    <property type="match status" value="1"/>
</dbReference>
<evidence type="ECO:0000313" key="3">
    <source>
        <dbReference type="Proteomes" id="UP000093954"/>
    </source>
</evidence>
<gene>
    <name evidence="2" type="ORF">CLRAG_22380</name>
</gene>
<evidence type="ECO:0000259" key="1">
    <source>
        <dbReference type="Pfam" id="PF04326"/>
    </source>
</evidence>
<dbReference type="InterPro" id="IPR036388">
    <property type="entry name" value="WH-like_DNA-bd_sf"/>
</dbReference>
<keyword evidence="3" id="KW-1185">Reference proteome</keyword>
<reference evidence="2 3" key="1">
    <citation type="journal article" date="2012" name="Front. Microbiol.">
        <title>Draft Genome Sequence of the Virulent Strain 01-B526 of the Fish Pathogen Aeromonas salmonicida.</title>
        <authorList>
            <person name="Charette S.J."/>
            <person name="Brochu F."/>
            <person name="Boyle B."/>
            <person name="Filion G."/>
            <person name="Tanaka K.H."/>
            <person name="Derome N."/>
        </authorList>
    </citation>
    <scope>NUCLEOTIDE SEQUENCE [LARGE SCALE GENOMIC DNA]</scope>
    <source>
        <strain evidence="2 3">P11</strain>
    </source>
</reference>
<dbReference type="RefSeq" id="WP_065078488.1">
    <property type="nucleotide sequence ID" value="NZ_LROS01000022.1"/>
</dbReference>
<dbReference type="Pfam" id="PF13749">
    <property type="entry name" value="HATPase_c_4"/>
    <property type="match status" value="1"/>
</dbReference>
<dbReference type="PATRIC" id="fig|1353534.3.peg.2277"/>
<name>A0A1A6AS99_9CLOT</name>
<dbReference type="InterPro" id="IPR038461">
    <property type="entry name" value="Schlafen_AlbA_2_dom_sf"/>
</dbReference>
<dbReference type="AlphaFoldDB" id="A0A1A6AS99"/>
<sequence>MSIEEILSGESKCMEFKEMLPEKSSKYMKTVVAFANGHGGKLIFRIRDDNHEVVGIDDDSIFKTMDSITNAISDSCEPVIIPDVTLQTIDGKTIIVVEISAGKQRPYYIKSLGMEKGIYVRTAGTTRPADNYMIKELMFEGANRCFDQTPCIGYTVSKADFKNLCSSLRKTAIENCKTDAEKAEVKKVTTNTLLSWGVLAEQNGELIPTNAFALLSGNPILQTKIQCGVFKGTTRAVFVDRREFAGSIQNQIEKAYKYVLEKINLGAKINGLYRQDEYELPIGSVREIIANAVTHRSYLEPGNVQVALYDDRLEVTSPGMLLTGVTIEKIREGYSKVRNRAIANAFVYMKIIEQWGSGIPRIFEEFKEYGLKEPELIDLDGDFRVNLYRIVLNTIQNATQSTTQNATQSTTQTIQNTIPNMKLTYFDETVIKTIMENPIITQSEIALELGWAVNRVKYYIKKLKDKGILKHKGNNRRGIWEVHLKNEQIKK</sequence>
<dbReference type="Gene3D" id="3.30.565.60">
    <property type="match status" value="1"/>
</dbReference>
<dbReference type="Gene3D" id="3.30.950.30">
    <property type="entry name" value="Schlafen, AAA domain"/>
    <property type="match status" value="1"/>
</dbReference>
<feature type="domain" description="Schlafen AlbA-2" evidence="1">
    <location>
        <begin position="10"/>
        <end position="129"/>
    </location>
</feature>
<dbReference type="PANTHER" id="PTHR30595:SF6">
    <property type="entry name" value="SCHLAFEN ALBA-2 DOMAIN-CONTAINING PROTEIN"/>
    <property type="match status" value="1"/>
</dbReference>
<dbReference type="InterPro" id="IPR036390">
    <property type="entry name" value="WH_DNA-bd_sf"/>
</dbReference>
<dbReference type="Pfam" id="PF04326">
    <property type="entry name" value="SLFN_AlbA_2"/>
    <property type="match status" value="1"/>
</dbReference>
<proteinExistence type="predicted"/>
<dbReference type="InterPro" id="IPR038475">
    <property type="entry name" value="RecG_C_sf"/>
</dbReference>
<protein>
    <submittedName>
        <fullName evidence="2">Divergent AAA domain protein</fullName>
    </submittedName>
</protein>
<organism evidence="2 3">
    <name type="scientific">Clostridium ragsdalei P11</name>
    <dbReference type="NCBI Taxonomy" id="1353534"/>
    <lineage>
        <taxon>Bacteria</taxon>
        <taxon>Bacillati</taxon>
        <taxon>Bacillota</taxon>
        <taxon>Clostridia</taxon>
        <taxon>Eubacteriales</taxon>
        <taxon>Clostridiaceae</taxon>
        <taxon>Clostridium</taxon>
    </lineage>
</organism>
<dbReference type="Proteomes" id="UP000093954">
    <property type="component" value="Unassembled WGS sequence"/>
</dbReference>
<dbReference type="Pfam" id="PF13412">
    <property type="entry name" value="HTH_24"/>
    <property type="match status" value="1"/>
</dbReference>
<accession>A0A1A6AS99</accession>
<evidence type="ECO:0000313" key="2">
    <source>
        <dbReference type="EMBL" id="OBR92944.1"/>
    </source>
</evidence>
<dbReference type="InterPro" id="IPR007421">
    <property type="entry name" value="Schlafen_AlbA_2_dom"/>
</dbReference>
<dbReference type="SUPFAM" id="SSF46785">
    <property type="entry name" value="Winged helix' DNA-binding domain"/>
    <property type="match status" value="1"/>
</dbReference>
<dbReference type="EMBL" id="LROS01000022">
    <property type="protein sequence ID" value="OBR92944.1"/>
    <property type="molecule type" value="Genomic_DNA"/>
</dbReference>
<dbReference type="PANTHER" id="PTHR30595">
    <property type="entry name" value="GLPR-RELATED TRANSCRIPTIONAL REPRESSOR"/>
    <property type="match status" value="1"/>
</dbReference>